<keyword evidence="3" id="KW-0472">Membrane</keyword>
<dbReference type="FunFam" id="3.10.120.10:FF:000018">
    <property type="entry name" value="Heme/steroid binding domain protein, putative"/>
    <property type="match status" value="1"/>
</dbReference>
<dbReference type="OrthoDB" id="10257697at2759"/>
<dbReference type="InterPro" id="IPR050577">
    <property type="entry name" value="MAPR/NEUFC/NENF-like"/>
</dbReference>
<dbReference type="STRING" id="78410.A0A0P7BSF7"/>
<evidence type="ECO:0000259" key="4">
    <source>
        <dbReference type="SMART" id="SM01117"/>
    </source>
</evidence>
<organism evidence="5 6">
    <name type="scientific">Neonectria ditissima</name>
    <dbReference type="NCBI Taxonomy" id="78410"/>
    <lineage>
        <taxon>Eukaryota</taxon>
        <taxon>Fungi</taxon>
        <taxon>Dikarya</taxon>
        <taxon>Ascomycota</taxon>
        <taxon>Pezizomycotina</taxon>
        <taxon>Sordariomycetes</taxon>
        <taxon>Hypocreomycetidae</taxon>
        <taxon>Hypocreales</taxon>
        <taxon>Nectriaceae</taxon>
        <taxon>Neonectria</taxon>
    </lineage>
</organism>
<evidence type="ECO:0000313" key="5">
    <source>
        <dbReference type="EMBL" id="KPM44255.1"/>
    </source>
</evidence>
<dbReference type="SMART" id="SM01117">
    <property type="entry name" value="Cyt-b5"/>
    <property type="match status" value="1"/>
</dbReference>
<dbReference type="Pfam" id="PF00173">
    <property type="entry name" value="Cyt-b5"/>
    <property type="match status" value="1"/>
</dbReference>
<evidence type="ECO:0000313" key="6">
    <source>
        <dbReference type="Proteomes" id="UP000050424"/>
    </source>
</evidence>
<proteinExistence type="inferred from homology"/>
<dbReference type="Proteomes" id="UP000050424">
    <property type="component" value="Unassembled WGS sequence"/>
</dbReference>
<dbReference type="InterPro" id="IPR036400">
    <property type="entry name" value="Cyt_B5-like_heme/steroid_sf"/>
</dbReference>
<evidence type="ECO:0000256" key="2">
    <source>
        <dbReference type="SAM" id="MobiDB-lite"/>
    </source>
</evidence>
<dbReference type="Gene3D" id="3.10.120.10">
    <property type="entry name" value="Cytochrome b5-like heme/steroid binding domain"/>
    <property type="match status" value="1"/>
</dbReference>
<feature type="region of interest" description="Disordered" evidence="2">
    <location>
        <begin position="1"/>
        <end position="32"/>
    </location>
</feature>
<accession>A0A0P7BSF7</accession>
<dbReference type="AlphaFoldDB" id="A0A0P7BSF7"/>
<dbReference type="EMBL" id="LKCW01000021">
    <property type="protein sequence ID" value="KPM44255.1"/>
    <property type="molecule type" value="Genomic_DNA"/>
</dbReference>
<reference evidence="5 6" key="1">
    <citation type="submission" date="2015-09" db="EMBL/GenBank/DDBJ databases">
        <title>Draft genome of a European isolate of the apple canker pathogen Neonectria ditissima.</title>
        <authorList>
            <person name="Gomez-Cortecero A."/>
            <person name="Harrison R.J."/>
            <person name="Armitage A.D."/>
        </authorList>
    </citation>
    <scope>NUCLEOTIDE SEQUENCE [LARGE SCALE GENOMIC DNA]</scope>
    <source>
        <strain evidence="5 6">R09/05</strain>
    </source>
</reference>
<comment type="similarity">
    <text evidence="1">Belongs to the cytochrome b5 family. MAPR subfamily.</text>
</comment>
<keyword evidence="3" id="KW-1133">Transmembrane helix</keyword>
<dbReference type="SUPFAM" id="SSF55856">
    <property type="entry name" value="Cytochrome b5-like heme/steroid binding domain"/>
    <property type="match status" value="1"/>
</dbReference>
<dbReference type="GO" id="GO:0012505">
    <property type="term" value="C:endomembrane system"/>
    <property type="evidence" value="ECO:0007669"/>
    <property type="project" value="TreeGrafter"/>
</dbReference>
<feature type="transmembrane region" description="Helical" evidence="3">
    <location>
        <begin position="52"/>
        <end position="71"/>
    </location>
</feature>
<dbReference type="GO" id="GO:0016020">
    <property type="term" value="C:membrane"/>
    <property type="evidence" value="ECO:0007669"/>
    <property type="project" value="TreeGrafter"/>
</dbReference>
<protein>
    <recommendedName>
        <fullName evidence="4">Cytochrome b5 heme-binding domain-containing protein</fullName>
    </recommendedName>
</protein>
<sequence length="287" mass="32902">MEDDSTVRQRKPVPAQEPESSEEETTVEKPPKKRLAKIDDEELDAYTPWVDILRVLTFLLMASCGLSYVISGGESWFWGMKHKPNYMTVDYWKDIIKGPVSSPPLRTMAYYSFRDLTRSLPQDPPIYLTPDELANFDGTDTEKPLYISLNHTIFDVSNGRRIYGPGGSYSVFAGRDASRAFVTGCFADDRTADLRGVELMFMPLDDPETDAHWTEEELAVKRVQELEAAKKRAHDALLHWVNFFTNSKKYKKVGYLVREEGWLEKEPLRELCAPAQNGRRKRLVPDV</sequence>
<dbReference type="PANTHER" id="PTHR10281:SF76">
    <property type="entry name" value="CALCUTTA CUP-RELATED"/>
    <property type="match status" value="1"/>
</dbReference>
<dbReference type="PANTHER" id="PTHR10281">
    <property type="entry name" value="MEMBRANE-ASSOCIATED PROGESTERONE RECEPTOR COMPONENT-RELATED"/>
    <property type="match status" value="1"/>
</dbReference>
<feature type="domain" description="Cytochrome b5 heme-binding" evidence="4">
    <location>
        <begin position="128"/>
        <end position="224"/>
    </location>
</feature>
<name>A0A0P7BSF7_9HYPO</name>
<dbReference type="InterPro" id="IPR001199">
    <property type="entry name" value="Cyt_B5-like_heme/steroid-bd"/>
</dbReference>
<keyword evidence="6" id="KW-1185">Reference proteome</keyword>
<evidence type="ECO:0000256" key="1">
    <source>
        <dbReference type="ARBA" id="ARBA00038357"/>
    </source>
</evidence>
<comment type="caution">
    <text evidence="5">The sequence shown here is derived from an EMBL/GenBank/DDBJ whole genome shotgun (WGS) entry which is preliminary data.</text>
</comment>
<gene>
    <name evidence="5" type="ORF">AK830_g2244</name>
</gene>
<keyword evidence="3" id="KW-0812">Transmembrane</keyword>
<evidence type="ECO:0000256" key="3">
    <source>
        <dbReference type="SAM" id="Phobius"/>
    </source>
</evidence>